<gene>
    <name evidence="1" type="ORF">FGU65_03140</name>
</gene>
<dbReference type="EMBL" id="VCYH01000002">
    <property type="protein sequence ID" value="MDN7023896.1"/>
    <property type="molecule type" value="Genomic_DNA"/>
</dbReference>
<accession>A0ABT8M7K1</accession>
<keyword evidence="2" id="KW-1185">Reference proteome</keyword>
<dbReference type="InterPro" id="IPR051888">
    <property type="entry name" value="UPF0148_domain"/>
</dbReference>
<reference evidence="1" key="1">
    <citation type="submission" date="2019-05" db="EMBL/GenBank/DDBJ databases">
        <title>Methanoculleus sp. FWC-SCC1, a methanogenic archaeon isolated from deep marine cold seep.</title>
        <authorList>
            <person name="Chen Y.-W."/>
            <person name="Chen S.-C."/>
            <person name="Teng N.-H."/>
            <person name="Lai M.-C."/>
        </authorList>
    </citation>
    <scope>NUCLEOTIDE SEQUENCE</scope>
    <source>
        <strain evidence="1">FWC-SCC1</strain>
    </source>
</reference>
<dbReference type="RefSeq" id="WP_367652350.1">
    <property type="nucleotide sequence ID" value="NZ_VCYH01000002.1"/>
</dbReference>
<organism evidence="1 2">
    <name type="scientific">Methanoculleus frigidifontis</name>
    <dbReference type="NCBI Taxonomy" id="2584085"/>
    <lineage>
        <taxon>Archaea</taxon>
        <taxon>Methanobacteriati</taxon>
        <taxon>Methanobacteriota</taxon>
        <taxon>Stenosarchaea group</taxon>
        <taxon>Methanomicrobia</taxon>
        <taxon>Methanomicrobiales</taxon>
        <taxon>Methanomicrobiaceae</taxon>
        <taxon>Methanoculleus</taxon>
    </lineage>
</organism>
<protein>
    <recommendedName>
        <fullName evidence="3">Sjogrens syndrome scleroderma autoantigen 1</fullName>
    </recommendedName>
</protein>
<dbReference type="InterPro" id="IPR009563">
    <property type="entry name" value="SSSCA1"/>
</dbReference>
<evidence type="ECO:0000313" key="2">
    <source>
        <dbReference type="Proteomes" id="UP001168338"/>
    </source>
</evidence>
<dbReference type="PANTHER" id="PTHR16537:SF1">
    <property type="entry name" value="PROTEIN ZNRD2"/>
    <property type="match status" value="1"/>
</dbReference>
<evidence type="ECO:0000313" key="1">
    <source>
        <dbReference type="EMBL" id="MDN7023896.1"/>
    </source>
</evidence>
<dbReference type="Proteomes" id="UP001168338">
    <property type="component" value="Unassembled WGS sequence"/>
</dbReference>
<sequence>MTAEKADEIMAEYLLKGGKMLSKSCKKCGFPLFEYKGETICVVCPIEPETAESASAAPDMPVKHAAPAAPQVSHDSLSGAVEQTLIALCDRIRNEPRPDECLCLMQAVKTGAEALAILRHR</sequence>
<dbReference type="PANTHER" id="PTHR16537">
    <property type="entry name" value="SJOEGREN SYNDROME/SCLERODERMA AUTOANTIGEN 1"/>
    <property type="match status" value="1"/>
</dbReference>
<dbReference type="Pfam" id="PF06677">
    <property type="entry name" value="Auto_anti-p27"/>
    <property type="match status" value="1"/>
</dbReference>
<proteinExistence type="predicted"/>
<comment type="caution">
    <text evidence="1">The sequence shown here is derived from an EMBL/GenBank/DDBJ whole genome shotgun (WGS) entry which is preliminary data.</text>
</comment>
<evidence type="ECO:0008006" key="3">
    <source>
        <dbReference type="Google" id="ProtNLM"/>
    </source>
</evidence>
<name>A0ABT8M7K1_9EURY</name>